<dbReference type="GO" id="GO:0008289">
    <property type="term" value="F:lipid binding"/>
    <property type="evidence" value="ECO:0007669"/>
    <property type="project" value="UniProtKB-KW"/>
</dbReference>
<feature type="region of interest" description="Disordered" evidence="6">
    <location>
        <begin position="53"/>
        <end position="76"/>
    </location>
</feature>
<organism evidence="8 9">
    <name type="scientific">Seminavis robusta</name>
    <dbReference type="NCBI Taxonomy" id="568900"/>
    <lineage>
        <taxon>Eukaryota</taxon>
        <taxon>Sar</taxon>
        <taxon>Stramenopiles</taxon>
        <taxon>Ochrophyta</taxon>
        <taxon>Bacillariophyta</taxon>
        <taxon>Bacillariophyceae</taxon>
        <taxon>Bacillariophycidae</taxon>
        <taxon>Naviculales</taxon>
        <taxon>Naviculaceae</taxon>
        <taxon>Seminavis</taxon>
    </lineage>
</organism>
<feature type="region of interest" description="Disordered" evidence="6">
    <location>
        <begin position="185"/>
        <end position="219"/>
    </location>
</feature>
<dbReference type="PANTHER" id="PTHR10774:SF190">
    <property type="entry name" value="C2 CALCIUM_LIPID-BINDING ENDONUCLEASE_EXONUCLEASE_PHOSPHATASE-RELATED"/>
    <property type="match status" value="1"/>
</dbReference>
<feature type="compositionally biased region" description="Polar residues" evidence="6">
    <location>
        <begin position="816"/>
        <end position="831"/>
    </location>
</feature>
<name>A0A9N8H8J5_9STRA</name>
<dbReference type="AlphaFoldDB" id="A0A9N8H8J5"/>
<sequence length="891" mass="99102">MKRAIKELRLRKKVTIRRKRKSKKKEVVGGSKTTQKAVKERKTTITNLKQQINTEKQEETQEQQLQQEEKQAPSKRRVARAFEAFRTRNGSNKQQQTLTGTRLLSGSFQLISSTAGFVATGVRVTGDTAAGLMGTSVKGIGTVVKTVGVGLNSASKLLDKNSDKGGSTSKLDLDVDTCRATDRITEQQQQNTSKQQSILNQPEQKKKKEPNHKRPYIKRTQAVAAKTVRLLGNVFDGLGETMLIAGVAAESLASSTAGVAEETVRIIEDLAGTISIAISLRGEHRNKKKNDKNEESPLSNQQQHNKRTPVFLSFGTYPDNEGTFLSEDEKRARLLVQLQAQWMKEPTIHHSWELIELLREDIATFGRNVSADVEGVPSMTTELAAALLLCHLLAVVVLYRRPSKGEGVGESKAPLGNPGKDTPVTDACWSSKLEWVHSKVLTNCQAVQSLSMFQIICSTSRCLVNLLFALLCHTGRLLFRVGCSRELLLLLVYGLVWTYLSRRCQDKALLVQRHAEAVGFRNGLATISGTSLPTETTLWLNKVLKKVWRVDSETDLSHQYPVFVKRASKAMTNLKQGGLEPFLSSAIGTGIVRGLDLAKTLRPTDVAYVSLFSLSLGSLPPMVRSVRISEGTWHENRIEVDLEVDAFLEDLMMVLDVKLSSLSYALLPSTQIKIHNVNFRASIKAVLFLAPQHPFVSTVELSFAEQPLCDLRVTPVSKDRSLLQGIDLGAIPFLNEWIKEAIKSGLSQYVSPRYVSIEVDELLHSRQNHFQEKSLPSASLKNLRRKTLHSVVNPRTSIPQGIAVASVADKLESHHSSCQPVATVDTSTTAPRRQDEQRNERAFLRPVTELSRLAQERHDLKQDNPIRPVTELSRRGLDRWLESKLKVKQGL</sequence>
<dbReference type="GO" id="GO:0006869">
    <property type="term" value="P:lipid transport"/>
    <property type="evidence" value="ECO:0007669"/>
    <property type="project" value="UniProtKB-KW"/>
</dbReference>
<evidence type="ECO:0000256" key="5">
    <source>
        <dbReference type="ARBA" id="ARBA00023136"/>
    </source>
</evidence>
<dbReference type="OrthoDB" id="203072at2759"/>
<dbReference type="Proteomes" id="UP001153069">
    <property type="component" value="Unassembled WGS sequence"/>
</dbReference>
<feature type="region of interest" description="Disordered" evidence="6">
    <location>
        <begin position="285"/>
        <end position="305"/>
    </location>
</feature>
<accession>A0A9N8H8J5</accession>
<evidence type="ECO:0000313" key="9">
    <source>
        <dbReference type="Proteomes" id="UP001153069"/>
    </source>
</evidence>
<evidence type="ECO:0000256" key="4">
    <source>
        <dbReference type="ARBA" id="ARBA00023121"/>
    </source>
</evidence>
<evidence type="ECO:0000313" key="8">
    <source>
        <dbReference type="EMBL" id="CAB9505106.1"/>
    </source>
</evidence>
<keyword evidence="2" id="KW-0813">Transport</keyword>
<feature type="region of interest" description="Disordered" evidence="6">
    <location>
        <begin position="816"/>
        <end position="839"/>
    </location>
</feature>
<dbReference type="InterPro" id="IPR045050">
    <property type="entry name" value="Synaptotagmin_plant"/>
</dbReference>
<evidence type="ECO:0000256" key="3">
    <source>
        <dbReference type="ARBA" id="ARBA00023055"/>
    </source>
</evidence>
<evidence type="ECO:0000259" key="7">
    <source>
        <dbReference type="PROSITE" id="PS51847"/>
    </source>
</evidence>
<feature type="compositionally biased region" description="Basic residues" evidence="6">
    <location>
        <begin position="205"/>
        <end position="217"/>
    </location>
</feature>
<comment type="caution">
    <text evidence="8">The sequence shown here is derived from an EMBL/GenBank/DDBJ whole genome shotgun (WGS) entry which is preliminary data.</text>
</comment>
<keyword evidence="5" id="KW-0472">Membrane</keyword>
<feature type="region of interest" description="Disordered" evidence="6">
    <location>
        <begin position="1"/>
        <end position="41"/>
    </location>
</feature>
<protein>
    <recommendedName>
        <fullName evidence="7">SMP-LTD domain-containing protein</fullName>
    </recommendedName>
</protein>
<feature type="domain" description="SMP-LTD" evidence="7">
    <location>
        <begin position="533"/>
        <end position="760"/>
    </location>
</feature>
<feature type="compositionally biased region" description="Basic residues" evidence="6">
    <location>
        <begin position="9"/>
        <end position="24"/>
    </location>
</feature>
<keyword evidence="4" id="KW-0446">Lipid-binding</keyword>
<reference evidence="8" key="1">
    <citation type="submission" date="2020-06" db="EMBL/GenBank/DDBJ databases">
        <authorList>
            <consortium name="Plant Systems Biology data submission"/>
        </authorList>
    </citation>
    <scope>NUCLEOTIDE SEQUENCE</scope>
    <source>
        <strain evidence="8">D6</strain>
    </source>
</reference>
<dbReference type="PROSITE" id="PS51847">
    <property type="entry name" value="SMP"/>
    <property type="match status" value="1"/>
</dbReference>
<feature type="compositionally biased region" description="Low complexity" evidence="6">
    <location>
        <begin position="187"/>
        <end position="196"/>
    </location>
</feature>
<dbReference type="PANTHER" id="PTHR10774">
    <property type="entry name" value="EXTENDED SYNAPTOTAGMIN-RELATED"/>
    <property type="match status" value="1"/>
</dbReference>
<evidence type="ECO:0000256" key="1">
    <source>
        <dbReference type="ARBA" id="ARBA00004370"/>
    </source>
</evidence>
<dbReference type="CDD" id="cd21669">
    <property type="entry name" value="SMP_SF"/>
    <property type="match status" value="1"/>
</dbReference>
<dbReference type="GO" id="GO:0005783">
    <property type="term" value="C:endoplasmic reticulum"/>
    <property type="evidence" value="ECO:0007669"/>
    <property type="project" value="TreeGrafter"/>
</dbReference>
<evidence type="ECO:0000256" key="6">
    <source>
        <dbReference type="SAM" id="MobiDB-lite"/>
    </source>
</evidence>
<gene>
    <name evidence="8" type="ORF">SEMRO_219_G090320.1</name>
</gene>
<proteinExistence type="predicted"/>
<comment type="subcellular location">
    <subcellularLocation>
        <location evidence="1">Membrane</location>
    </subcellularLocation>
</comment>
<keyword evidence="9" id="KW-1185">Reference proteome</keyword>
<dbReference type="Pfam" id="PF25669">
    <property type="entry name" value="SMP_MUG190-like"/>
    <property type="match status" value="1"/>
</dbReference>
<dbReference type="GO" id="GO:0016020">
    <property type="term" value="C:membrane"/>
    <property type="evidence" value="ECO:0007669"/>
    <property type="project" value="UniProtKB-SubCell"/>
</dbReference>
<dbReference type="EMBL" id="CAICTM010000218">
    <property type="protein sequence ID" value="CAB9505106.1"/>
    <property type="molecule type" value="Genomic_DNA"/>
</dbReference>
<evidence type="ECO:0000256" key="2">
    <source>
        <dbReference type="ARBA" id="ARBA00022448"/>
    </source>
</evidence>
<keyword evidence="3" id="KW-0445">Lipid transport</keyword>
<dbReference type="InterPro" id="IPR031468">
    <property type="entry name" value="SMP_LBD"/>
</dbReference>